<name>A0A383DIV0_9ZZZZ</name>
<evidence type="ECO:0008006" key="2">
    <source>
        <dbReference type="Google" id="ProtNLM"/>
    </source>
</evidence>
<accession>A0A383DIV0</accession>
<dbReference type="AlphaFoldDB" id="A0A383DIV0"/>
<organism evidence="1">
    <name type="scientific">marine metagenome</name>
    <dbReference type="NCBI Taxonomy" id="408172"/>
    <lineage>
        <taxon>unclassified sequences</taxon>
        <taxon>metagenomes</taxon>
        <taxon>ecological metagenomes</taxon>
    </lineage>
</organism>
<gene>
    <name evidence="1" type="ORF">METZ01_LOCUS497087</name>
</gene>
<feature type="non-terminal residue" evidence="1">
    <location>
        <position position="1"/>
    </location>
</feature>
<dbReference type="EMBL" id="UINC01217580">
    <property type="protein sequence ID" value="SVE44233.1"/>
    <property type="molecule type" value="Genomic_DNA"/>
</dbReference>
<evidence type="ECO:0000313" key="1">
    <source>
        <dbReference type="EMBL" id="SVE44233.1"/>
    </source>
</evidence>
<reference evidence="1" key="1">
    <citation type="submission" date="2018-05" db="EMBL/GenBank/DDBJ databases">
        <authorList>
            <person name="Lanie J.A."/>
            <person name="Ng W.-L."/>
            <person name="Kazmierczak K.M."/>
            <person name="Andrzejewski T.M."/>
            <person name="Davidsen T.M."/>
            <person name="Wayne K.J."/>
            <person name="Tettelin H."/>
            <person name="Glass J.I."/>
            <person name="Rusch D."/>
            <person name="Podicherti R."/>
            <person name="Tsui H.-C.T."/>
            <person name="Winkler M.E."/>
        </authorList>
    </citation>
    <scope>NUCLEOTIDE SEQUENCE</scope>
</reference>
<feature type="non-terminal residue" evidence="1">
    <location>
        <position position="46"/>
    </location>
</feature>
<sequence>VSPSGTAGPLSEGSQRDFAVVIPAFNEAPVVPALIAELRDVFEAYG</sequence>
<protein>
    <recommendedName>
        <fullName evidence="2">Glycosyltransferase 2-like domain-containing protein</fullName>
    </recommendedName>
</protein>
<proteinExistence type="predicted"/>